<sequence>MTSNYRQHGRLQGHIGRLFCIVATDDGKYLASGGHDGTRLWDLQRMSEIPGRPAITGTRGSTTAITWASRDDDPGETLFYGTVHGHLVCWRQMGNQGFQESYCRRIAQPSEISGLQFDSLSNRLAVCNRNAVIQLYMLSSSAPPEILFSVTVTNFDPRALHFGAMRGNERELLVFGSHDGKIRTFISSVDLNNQPENWEIGGCIGDADIDSRRGTICIDDLASGVALYRLDDHHRVKLFPVPSKKEMRPRQVRFVDDSRSIVAGSDHGIIYIFDRRSGDIVQKLKLDGEDWAQTIATSDSNTMPTIFACKSGEHGSANDIIMWRKGPEGLPITTTIVGLIQLGLVLGTLGFAYQNKEILGGVVGEKLGWLKNRMS</sequence>
<protein>
    <submittedName>
        <fullName evidence="3">WD40-repeat-containing domain protein</fullName>
    </submittedName>
</protein>
<dbReference type="InterPro" id="IPR015943">
    <property type="entry name" value="WD40/YVTN_repeat-like_dom_sf"/>
</dbReference>
<reference evidence="3" key="1">
    <citation type="submission" date="2023-03" db="EMBL/GenBank/DDBJ databases">
        <title>Massive genome expansion in bonnet fungi (Mycena s.s.) driven by repeated elements and novel gene families across ecological guilds.</title>
        <authorList>
            <consortium name="Lawrence Berkeley National Laboratory"/>
            <person name="Harder C.B."/>
            <person name="Miyauchi S."/>
            <person name="Viragh M."/>
            <person name="Kuo A."/>
            <person name="Thoen E."/>
            <person name="Andreopoulos B."/>
            <person name="Lu D."/>
            <person name="Skrede I."/>
            <person name="Drula E."/>
            <person name="Henrissat B."/>
            <person name="Morin E."/>
            <person name="Kohler A."/>
            <person name="Barry K."/>
            <person name="LaButti K."/>
            <person name="Morin E."/>
            <person name="Salamov A."/>
            <person name="Lipzen A."/>
            <person name="Mereny Z."/>
            <person name="Hegedus B."/>
            <person name="Baldrian P."/>
            <person name="Stursova M."/>
            <person name="Weitz H."/>
            <person name="Taylor A."/>
            <person name="Grigoriev I.V."/>
            <person name="Nagy L.G."/>
            <person name="Martin F."/>
            <person name="Kauserud H."/>
        </authorList>
    </citation>
    <scope>NUCLEOTIDE SEQUENCE</scope>
    <source>
        <strain evidence="3">CBHHK182m</strain>
    </source>
</reference>
<keyword evidence="1" id="KW-0853">WD repeat</keyword>
<dbReference type="Gene3D" id="2.130.10.10">
    <property type="entry name" value="YVTN repeat-like/Quinoprotein amine dehydrogenase"/>
    <property type="match status" value="2"/>
</dbReference>
<evidence type="ECO:0000256" key="2">
    <source>
        <dbReference type="ARBA" id="ARBA00022737"/>
    </source>
</evidence>
<evidence type="ECO:0000313" key="4">
    <source>
        <dbReference type="Proteomes" id="UP001215598"/>
    </source>
</evidence>
<dbReference type="EMBL" id="JARKIB010000017">
    <property type="protein sequence ID" value="KAJ7770000.1"/>
    <property type="molecule type" value="Genomic_DNA"/>
</dbReference>
<gene>
    <name evidence="3" type="ORF">B0H16DRAFT_1452366</name>
</gene>
<evidence type="ECO:0000256" key="1">
    <source>
        <dbReference type="ARBA" id="ARBA00022574"/>
    </source>
</evidence>
<name>A0AAD7JR14_9AGAR</name>
<keyword evidence="4" id="KW-1185">Reference proteome</keyword>
<dbReference type="InterPro" id="IPR001680">
    <property type="entry name" value="WD40_rpt"/>
</dbReference>
<dbReference type="PANTHER" id="PTHR19848:SF8">
    <property type="entry name" value="F-BOX AND WD REPEAT DOMAIN CONTAINING 7"/>
    <property type="match status" value="1"/>
</dbReference>
<dbReference type="InterPro" id="IPR036322">
    <property type="entry name" value="WD40_repeat_dom_sf"/>
</dbReference>
<dbReference type="Proteomes" id="UP001215598">
    <property type="component" value="Unassembled WGS sequence"/>
</dbReference>
<proteinExistence type="predicted"/>
<dbReference type="SMART" id="SM00320">
    <property type="entry name" value="WD40"/>
    <property type="match status" value="3"/>
</dbReference>
<comment type="caution">
    <text evidence="3">The sequence shown here is derived from an EMBL/GenBank/DDBJ whole genome shotgun (WGS) entry which is preliminary data.</text>
</comment>
<accession>A0AAD7JR14</accession>
<evidence type="ECO:0000313" key="3">
    <source>
        <dbReference type="EMBL" id="KAJ7770000.1"/>
    </source>
</evidence>
<dbReference type="Pfam" id="PF00400">
    <property type="entry name" value="WD40"/>
    <property type="match status" value="1"/>
</dbReference>
<organism evidence="3 4">
    <name type="scientific">Mycena metata</name>
    <dbReference type="NCBI Taxonomy" id="1033252"/>
    <lineage>
        <taxon>Eukaryota</taxon>
        <taxon>Fungi</taxon>
        <taxon>Dikarya</taxon>
        <taxon>Basidiomycota</taxon>
        <taxon>Agaricomycotina</taxon>
        <taxon>Agaricomycetes</taxon>
        <taxon>Agaricomycetidae</taxon>
        <taxon>Agaricales</taxon>
        <taxon>Marasmiineae</taxon>
        <taxon>Mycenaceae</taxon>
        <taxon>Mycena</taxon>
    </lineage>
</organism>
<dbReference type="SUPFAM" id="SSF50978">
    <property type="entry name" value="WD40 repeat-like"/>
    <property type="match status" value="1"/>
</dbReference>
<keyword evidence="2" id="KW-0677">Repeat</keyword>
<dbReference type="AlphaFoldDB" id="A0AAD7JR14"/>
<dbReference type="PANTHER" id="PTHR19848">
    <property type="entry name" value="WD40 REPEAT PROTEIN"/>
    <property type="match status" value="1"/>
</dbReference>